<dbReference type="Pfam" id="PF05686">
    <property type="entry name" value="Glyco_transf_90"/>
    <property type="match status" value="1"/>
</dbReference>
<feature type="compositionally biased region" description="Low complexity" evidence="1">
    <location>
        <begin position="411"/>
        <end position="420"/>
    </location>
</feature>
<dbReference type="InterPro" id="IPR051091">
    <property type="entry name" value="O-Glucosyltr/Glycosyltrsf_90"/>
</dbReference>
<keyword evidence="2" id="KW-1133">Transmembrane helix</keyword>
<proteinExistence type="predicted"/>
<keyword evidence="2" id="KW-0812">Transmembrane</keyword>
<dbReference type="Proteomes" id="UP001498398">
    <property type="component" value="Unassembled WGS sequence"/>
</dbReference>
<keyword evidence="5" id="KW-1185">Reference proteome</keyword>
<feature type="region of interest" description="Disordered" evidence="1">
    <location>
        <begin position="402"/>
        <end position="424"/>
    </location>
</feature>
<sequence length="846" mass="97105">MAQKRQRILHLHQKSFSGRSLVPIPFQFQLSPGGRRFGFSRLRVLVLCVVGVLVFYGVFWNGESKEERGVREEEVWLEETGDYSVENTVGIGGPSRVTLVHDAKTQSQSQVRNQNQDKQSSGDNATLPTGAGFTRTTWSTHSSTLTSHHFNPNGLLEVNPLSPTHPILTLIEQAKEEWAEKHARASTTLESAVVEYERRYNRPPPKGFDKWWAYVEKHEVLLPDEYDQIYNDLEHYWGVDPHVLISQTYERETRTAQGHVEDRYTIGKANWKTPIHMVNWSLPSAGEDEEREWALMEGGRWIVGMLEGRNAEWAEEKDEEEREDLTQYIPPFRATFSPHDSPSMLTDWSFRQKAVEHAREGRTFNPLSSPRSQSHHGWLSACPPDAPAWDLYPTYDFYKDDPWPQRGDPGSNSPSASSSHDTSKKTFIHNLSPSLSPCTHPHLLRQHTQFTKHFHGPLPESTSLVPLFSYSPSTLHHDIVSAIPLNWVSRSDMERSMRIDIIKDELGVDLSQPDTYAGREIEVAEILEATRDEWADGGDIPWEKKEDERLFWRGSNTGMWHSEQFLWRLGQRIGMMDWVQGRGFNKFMKVLGFGRGSDETRGRGGEDEEAIGTGALLHRLRYAQSTLDIAFSGSGPIACDEPTCSLLSRLYEFRKPVGIRGQSRYKYLLDVDGNAWSSRFKRLMSTNGVVLKATVYPEWWLSRIQPWLHFVPVQVDFSDLWDAFLFFRGDLNSGAGGHDDLAREIGLAGKEWSEKYWRWEDMVAYNFRLFLEYARVMSPNRNDEEMQYIHPVVSKFRNRSHNPSEPGEASSESDVGIDVEVGRQRLQVNLEGKDTDERDTFELQKS</sequence>
<feature type="region of interest" description="Disordered" evidence="1">
    <location>
        <begin position="103"/>
        <end position="133"/>
    </location>
</feature>
<keyword evidence="2" id="KW-0472">Membrane</keyword>
<organism evidence="4 5">
    <name type="scientific">Marasmiellus scandens</name>
    <dbReference type="NCBI Taxonomy" id="2682957"/>
    <lineage>
        <taxon>Eukaryota</taxon>
        <taxon>Fungi</taxon>
        <taxon>Dikarya</taxon>
        <taxon>Basidiomycota</taxon>
        <taxon>Agaricomycotina</taxon>
        <taxon>Agaricomycetes</taxon>
        <taxon>Agaricomycetidae</taxon>
        <taxon>Agaricales</taxon>
        <taxon>Marasmiineae</taxon>
        <taxon>Omphalotaceae</taxon>
        <taxon>Marasmiellus</taxon>
    </lineage>
</organism>
<feature type="domain" description="Glycosyl transferase CAP10" evidence="3">
    <location>
        <begin position="573"/>
        <end position="780"/>
    </location>
</feature>
<evidence type="ECO:0000256" key="1">
    <source>
        <dbReference type="SAM" id="MobiDB-lite"/>
    </source>
</evidence>
<feature type="transmembrane region" description="Helical" evidence="2">
    <location>
        <begin position="44"/>
        <end position="62"/>
    </location>
</feature>
<comment type="caution">
    <text evidence="4">The sequence shown here is derived from an EMBL/GenBank/DDBJ whole genome shotgun (WGS) entry which is preliminary data.</text>
</comment>
<dbReference type="InterPro" id="IPR006598">
    <property type="entry name" value="CAP10"/>
</dbReference>
<feature type="compositionally biased region" description="Polar residues" evidence="1">
    <location>
        <begin position="105"/>
        <end position="127"/>
    </location>
</feature>
<evidence type="ECO:0000259" key="3">
    <source>
        <dbReference type="SMART" id="SM00672"/>
    </source>
</evidence>
<evidence type="ECO:0000256" key="2">
    <source>
        <dbReference type="SAM" id="Phobius"/>
    </source>
</evidence>
<reference evidence="4 5" key="1">
    <citation type="submission" date="2024-01" db="EMBL/GenBank/DDBJ databases">
        <title>A draft genome for the cacao thread blight pathogen Marasmiellus scandens.</title>
        <authorList>
            <person name="Baruah I.K."/>
            <person name="Leung J."/>
            <person name="Bukari Y."/>
            <person name="Amoako-Attah I."/>
            <person name="Meinhardt L.W."/>
            <person name="Bailey B.A."/>
            <person name="Cohen S.P."/>
        </authorList>
    </citation>
    <scope>NUCLEOTIDE SEQUENCE [LARGE SCALE GENOMIC DNA]</scope>
    <source>
        <strain evidence="4 5">GH-19</strain>
    </source>
</reference>
<dbReference type="PANTHER" id="PTHR12203">
    <property type="entry name" value="KDEL LYS-ASP-GLU-LEU CONTAINING - RELATED"/>
    <property type="match status" value="1"/>
</dbReference>
<protein>
    <recommendedName>
        <fullName evidence="3">Glycosyl transferase CAP10 domain-containing protein</fullName>
    </recommendedName>
</protein>
<dbReference type="PANTHER" id="PTHR12203:SF118">
    <property type="entry name" value="BETA-1,2-XYLOSYLTRANSFERASE 1"/>
    <property type="match status" value="1"/>
</dbReference>
<accession>A0ABR1IUI7</accession>
<dbReference type="EMBL" id="JBANRG010000062">
    <property type="protein sequence ID" value="KAK7441565.1"/>
    <property type="molecule type" value="Genomic_DNA"/>
</dbReference>
<feature type="region of interest" description="Disordered" evidence="1">
    <location>
        <begin position="797"/>
        <end position="846"/>
    </location>
</feature>
<dbReference type="SMART" id="SM00672">
    <property type="entry name" value="CAP10"/>
    <property type="match status" value="1"/>
</dbReference>
<gene>
    <name evidence="4" type="ORF">VKT23_020797</name>
</gene>
<evidence type="ECO:0000313" key="5">
    <source>
        <dbReference type="Proteomes" id="UP001498398"/>
    </source>
</evidence>
<feature type="compositionally biased region" description="Basic and acidic residues" evidence="1">
    <location>
        <begin position="831"/>
        <end position="846"/>
    </location>
</feature>
<evidence type="ECO:0000313" key="4">
    <source>
        <dbReference type="EMBL" id="KAK7441565.1"/>
    </source>
</evidence>
<name>A0ABR1IUI7_9AGAR</name>